<protein>
    <submittedName>
        <fullName evidence="3">Uncharacterized protein</fullName>
    </submittedName>
</protein>
<evidence type="ECO:0000313" key="4">
    <source>
        <dbReference type="Proteomes" id="UP000239724"/>
    </source>
</evidence>
<dbReference type="EMBL" id="NHRY01000261">
    <property type="protein sequence ID" value="PPQ27160.1"/>
    <property type="molecule type" value="Genomic_DNA"/>
</dbReference>
<name>A0A2S6MXS3_RHOGL</name>
<evidence type="ECO:0000256" key="2">
    <source>
        <dbReference type="SAM" id="Phobius"/>
    </source>
</evidence>
<keyword evidence="4" id="KW-1185">Reference proteome</keyword>
<feature type="compositionally biased region" description="Polar residues" evidence="1">
    <location>
        <begin position="1"/>
        <end position="10"/>
    </location>
</feature>
<feature type="region of interest" description="Disordered" evidence="1">
    <location>
        <begin position="1"/>
        <end position="27"/>
    </location>
</feature>
<reference evidence="3 4" key="1">
    <citation type="journal article" date="2018" name="Arch. Microbiol.">
        <title>New insights into the metabolic potential of the phototrophic purple bacterium Rhodopila globiformis DSM 161(T) from its draft genome sequence and evidence for a vanadium-dependent nitrogenase.</title>
        <authorList>
            <person name="Imhoff J.F."/>
            <person name="Rahn T."/>
            <person name="Kunzel S."/>
            <person name="Neulinger S.C."/>
        </authorList>
    </citation>
    <scope>NUCLEOTIDE SEQUENCE [LARGE SCALE GENOMIC DNA]</scope>
    <source>
        <strain evidence="3 4">DSM 161</strain>
    </source>
</reference>
<gene>
    <name evidence="3" type="ORF">CCS01_28010</name>
</gene>
<sequence length="72" mass="7722">MQDATPASDQDVTDRQTAAPHPEEMKGTVTFNLGRFATMTATGRATPAGLVSAALLAGVILIPLAWMIRRRR</sequence>
<proteinExistence type="predicted"/>
<keyword evidence="2" id="KW-1133">Transmembrane helix</keyword>
<keyword evidence="2" id="KW-0472">Membrane</keyword>
<dbReference type="Proteomes" id="UP000239724">
    <property type="component" value="Unassembled WGS sequence"/>
</dbReference>
<accession>A0A2S6MXS3</accession>
<organism evidence="3 4">
    <name type="scientific">Rhodopila globiformis</name>
    <name type="common">Rhodopseudomonas globiformis</name>
    <dbReference type="NCBI Taxonomy" id="1071"/>
    <lineage>
        <taxon>Bacteria</taxon>
        <taxon>Pseudomonadati</taxon>
        <taxon>Pseudomonadota</taxon>
        <taxon>Alphaproteobacteria</taxon>
        <taxon>Acetobacterales</taxon>
        <taxon>Acetobacteraceae</taxon>
        <taxon>Rhodopila</taxon>
    </lineage>
</organism>
<keyword evidence="2" id="KW-0812">Transmembrane</keyword>
<comment type="caution">
    <text evidence="3">The sequence shown here is derived from an EMBL/GenBank/DDBJ whole genome shotgun (WGS) entry which is preliminary data.</text>
</comment>
<evidence type="ECO:0000313" key="3">
    <source>
        <dbReference type="EMBL" id="PPQ27160.1"/>
    </source>
</evidence>
<feature type="transmembrane region" description="Helical" evidence="2">
    <location>
        <begin position="48"/>
        <end position="68"/>
    </location>
</feature>
<evidence type="ECO:0000256" key="1">
    <source>
        <dbReference type="SAM" id="MobiDB-lite"/>
    </source>
</evidence>
<dbReference type="AlphaFoldDB" id="A0A2S6MXS3"/>